<dbReference type="Proteomes" id="UP000717696">
    <property type="component" value="Unassembled WGS sequence"/>
</dbReference>
<evidence type="ECO:0000313" key="2">
    <source>
        <dbReference type="EMBL" id="KAH7160258.1"/>
    </source>
</evidence>
<gene>
    <name evidence="2" type="ORF">B0J13DRAFT_125311</name>
</gene>
<organism evidence="2 3">
    <name type="scientific">Dactylonectria estremocensis</name>
    <dbReference type="NCBI Taxonomy" id="1079267"/>
    <lineage>
        <taxon>Eukaryota</taxon>
        <taxon>Fungi</taxon>
        <taxon>Dikarya</taxon>
        <taxon>Ascomycota</taxon>
        <taxon>Pezizomycotina</taxon>
        <taxon>Sordariomycetes</taxon>
        <taxon>Hypocreomycetidae</taxon>
        <taxon>Hypocreales</taxon>
        <taxon>Nectriaceae</taxon>
        <taxon>Dactylonectria</taxon>
    </lineage>
</organism>
<name>A0A9P9FEZ2_9HYPO</name>
<dbReference type="EMBL" id="JAGMUU010000002">
    <property type="protein sequence ID" value="KAH7160258.1"/>
    <property type="molecule type" value="Genomic_DNA"/>
</dbReference>
<evidence type="ECO:0000256" key="1">
    <source>
        <dbReference type="SAM" id="MobiDB-lite"/>
    </source>
</evidence>
<feature type="region of interest" description="Disordered" evidence="1">
    <location>
        <begin position="115"/>
        <end position="233"/>
    </location>
</feature>
<feature type="compositionally biased region" description="Pro residues" evidence="1">
    <location>
        <begin position="123"/>
        <end position="170"/>
    </location>
</feature>
<evidence type="ECO:0000313" key="3">
    <source>
        <dbReference type="Proteomes" id="UP000717696"/>
    </source>
</evidence>
<dbReference type="AlphaFoldDB" id="A0A9P9FEZ2"/>
<keyword evidence="3" id="KW-1185">Reference proteome</keyword>
<dbReference type="OrthoDB" id="4225201at2759"/>
<sequence length="233" mass="25514">MSFGVAAIALALFSVIGLGYIHRRANRSTRPSGSERRRRSPLQRAIRRVLAKWTGEYDEEKQAMLRHRSDSDDSVTMEQEIARFREAAFMVEGLVAAEEGRTHRGMVHQAPHHLHQYHHPHPHGPPPHGPPPPPHGPPHGLPPHGPPPHGPPPHGPPPHGPPPPPRPPMIPEDAAPTEYPDFVTGNERLPSYDDETHDASVVSDGCRYMPGSADYSPSTTASTTSDLLGDSKH</sequence>
<feature type="compositionally biased region" description="Polar residues" evidence="1">
    <location>
        <begin position="215"/>
        <end position="226"/>
    </location>
</feature>
<accession>A0A9P9FEZ2</accession>
<proteinExistence type="predicted"/>
<comment type="caution">
    <text evidence="2">The sequence shown here is derived from an EMBL/GenBank/DDBJ whole genome shotgun (WGS) entry which is preliminary data.</text>
</comment>
<reference evidence="2" key="1">
    <citation type="journal article" date="2021" name="Nat. Commun.">
        <title>Genetic determinants of endophytism in the Arabidopsis root mycobiome.</title>
        <authorList>
            <person name="Mesny F."/>
            <person name="Miyauchi S."/>
            <person name="Thiergart T."/>
            <person name="Pickel B."/>
            <person name="Atanasova L."/>
            <person name="Karlsson M."/>
            <person name="Huettel B."/>
            <person name="Barry K.W."/>
            <person name="Haridas S."/>
            <person name="Chen C."/>
            <person name="Bauer D."/>
            <person name="Andreopoulos W."/>
            <person name="Pangilinan J."/>
            <person name="LaButti K."/>
            <person name="Riley R."/>
            <person name="Lipzen A."/>
            <person name="Clum A."/>
            <person name="Drula E."/>
            <person name="Henrissat B."/>
            <person name="Kohler A."/>
            <person name="Grigoriev I.V."/>
            <person name="Martin F.M."/>
            <person name="Hacquard S."/>
        </authorList>
    </citation>
    <scope>NUCLEOTIDE SEQUENCE</scope>
    <source>
        <strain evidence="2">MPI-CAGE-AT-0021</strain>
    </source>
</reference>
<protein>
    <submittedName>
        <fullName evidence="2">Uncharacterized protein</fullName>
    </submittedName>
</protein>